<evidence type="ECO:0000313" key="3">
    <source>
        <dbReference type="Proteomes" id="UP000322234"/>
    </source>
</evidence>
<keyword evidence="3" id="KW-1185">Reference proteome</keyword>
<reference evidence="2" key="1">
    <citation type="submission" date="2019-10" db="EMBL/GenBank/DDBJ databases">
        <title>The sequence and de novo assembly of the wild yak genome.</title>
        <authorList>
            <person name="Liu Y."/>
        </authorList>
    </citation>
    <scope>NUCLEOTIDE SEQUENCE [LARGE SCALE GENOMIC DNA]</scope>
    <source>
        <strain evidence="2">WY2019</strain>
    </source>
</reference>
<feature type="region of interest" description="Disordered" evidence="1">
    <location>
        <begin position="131"/>
        <end position="172"/>
    </location>
</feature>
<dbReference type="Proteomes" id="UP000322234">
    <property type="component" value="Unassembled WGS sequence"/>
</dbReference>
<accession>A0A6B0RPT9</accession>
<dbReference type="EMBL" id="VBQZ03000079">
    <property type="protein sequence ID" value="MXQ92108.1"/>
    <property type="molecule type" value="Genomic_DNA"/>
</dbReference>
<evidence type="ECO:0000313" key="2">
    <source>
        <dbReference type="EMBL" id="MXQ92108.1"/>
    </source>
</evidence>
<sequence>MHKLSCSCRTALPDGNVRQSSVVVPYPGPPSLNPSHWIPLVIPTSLIQPEAGGNRALVTGTSSLKVEKKAPFLPEGSVVCNLLYIHQQRKAVTSLVTRKCSGGLCPEEKSPPLRICEMRDPDSFQGEAAFKPEHRSAPTEESMWASGNEAQPGVEVFGFGTQPSPLSWGHPD</sequence>
<proteinExistence type="predicted"/>
<dbReference type="AlphaFoldDB" id="A0A6B0RPT9"/>
<organism evidence="2 3">
    <name type="scientific">Bos mutus</name>
    <name type="common">wild yak</name>
    <dbReference type="NCBI Taxonomy" id="72004"/>
    <lineage>
        <taxon>Eukaryota</taxon>
        <taxon>Metazoa</taxon>
        <taxon>Chordata</taxon>
        <taxon>Craniata</taxon>
        <taxon>Vertebrata</taxon>
        <taxon>Euteleostomi</taxon>
        <taxon>Mammalia</taxon>
        <taxon>Eutheria</taxon>
        <taxon>Laurasiatheria</taxon>
        <taxon>Artiodactyla</taxon>
        <taxon>Ruminantia</taxon>
        <taxon>Pecora</taxon>
        <taxon>Bovidae</taxon>
        <taxon>Bovinae</taxon>
        <taxon>Bos</taxon>
    </lineage>
</organism>
<protein>
    <submittedName>
        <fullName evidence="2">Uncharacterized protein</fullName>
    </submittedName>
</protein>
<evidence type="ECO:0000256" key="1">
    <source>
        <dbReference type="SAM" id="MobiDB-lite"/>
    </source>
</evidence>
<name>A0A6B0RPT9_9CETA</name>
<gene>
    <name evidence="2" type="ORF">E5288_WYG012397</name>
</gene>
<comment type="caution">
    <text evidence="2">The sequence shown here is derived from an EMBL/GenBank/DDBJ whole genome shotgun (WGS) entry which is preliminary data.</text>
</comment>